<protein>
    <recommendedName>
        <fullName evidence="1">DSBA-like thioredoxin domain-containing protein</fullName>
    </recommendedName>
</protein>
<dbReference type="AlphaFoldDB" id="A0A3B0WKF0"/>
<gene>
    <name evidence="2" type="ORF">MNBD_GAMMA07-2257</name>
</gene>
<dbReference type="Gene3D" id="3.40.30.10">
    <property type="entry name" value="Glutaredoxin"/>
    <property type="match status" value="1"/>
</dbReference>
<feature type="non-terminal residue" evidence="2">
    <location>
        <position position="292"/>
    </location>
</feature>
<dbReference type="Pfam" id="PF01323">
    <property type="entry name" value="DSBA"/>
    <property type="match status" value="1"/>
</dbReference>
<sequence>MSNTEKDPIKIIVYADLNCPYCYALNERLEQLGMSHAANWRPIEHAPDIYKHNFTHIDKQELIQEVNDVISKSPDIILNLPDFRPNSNHASKLLATVIQYHPEKEVECRTLFYRALWQQGLDISDANTLNDLLASIDFADLTIATTADNDLLAWYDEWKLGNFARNIPSLESSNGFKLLGFPPMEQLDHFMKHGWSKVSDFQDASCISSERYSIAVISEAPDSWSKPQLLKAISRYQLYPTEQKLIELTTLETKLDMIVLHNLPQNTVNIIKTLKASTLLLNIPIFLLSDDE</sequence>
<proteinExistence type="predicted"/>
<evidence type="ECO:0000313" key="2">
    <source>
        <dbReference type="EMBL" id="VAW55781.1"/>
    </source>
</evidence>
<dbReference type="GO" id="GO:0016491">
    <property type="term" value="F:oxidoreductase activity"/>
    <property type="evidence" value="ECO:0007669"/>
    <property type="project" value="InterPro"/>
</dbReference>
<accession>A0A3B0WKF0</accession>
<dbReference type="SUPFAM" id="SSF52833">
    <property type="entry name" value="Thioredoxin-like"/>
    <property type="match status" value="1"/>
</dbReference>
<evidence type="ECO:0000259" key="1">
    <source>
        <dbReference type="Pfam" id="PF01323"/>
    </source>
</evidence>
<dbReference type="InterPro" id="IPR001853">
    <property type="entry name" value="DSBA-like_thioredoxin_dom"/>
</dbReference>
<dbReference type="InterPro" id="IPR036249">
    <property type="entry name" value="Thioredoxin-like_sf"/>
</dbReference>
<feature type="domain" description="DSBA-like thioredoxin" evidence="1">
    <location>
        <begin position="11"/>
        <end position="136"/>
    </location>
</feature>
<reference evidence="2" key="1">
    <citation type="submission" date="2018-06" db="EMBL/GenBank/DDBJ databases">
        <authorList>
            <person name="Zhirakovskaya E."/>
        </authorList>
    </citation>
    <scope>NUCLEOTIDE SEQUENCE</scope>
</reference>
<dbReference type="EMBL" id="UOFF01000115">
    <property type="protein sequence ID" value="VAW55781.1"/>
    <property type="molecule type" value="Genomic_DNA"/>
</dbReference>
<organism evidence="2">
    <name type="scientific">hydrothermal vent metagenome</name>
    <dbReference type="NCBI Taxonomy" id="652676"/>
    <lineage>
        <taxon>unclassified sequences</taxon>
        <taxon>metagenomes</taxon>
        <taxon>ecological metagenomes</taxon>
    </lineage>
</organism>
<name>A0A3B0WKF0_9ZZZZ</name>